<dbReference type="AlphaFoldDB" id="V4BSW2"/>
<sequence length="273" mass="31345">MMNFNKIILYQISKEKCFQKIPDLLKVQSVIRGACVVYFIDLLKVQSVIRGACVVYFIDLLKVQSVIRGACVVYFVDLLKVQLSKRTVSNTWCLWCLFYRFSKRTHEVALIFDAVFLLAHALEAYDRGAVLRPVNVSCDIPQPWSSGPSLYTYLTQVSMRGMTGNIKLQKGRRYDFQLDILQLKPPGLLKSGTWKYDKGVNFTYVPGTKHMNPFGNKTLVVTTILDIKSFKAPFYYRILKLLLGILHRVQTTPPFGIPPRGLRRCQNPYMESL</sequence>
<dbReference type="KEGG" id="lgi:LOTGIDRAFT_162828"/>
<keyword evidence="7" id="KW-1185">Reference proteome</keyword>
<comment type="subcellular location">
    <subcellularLocation>
        <location evidence="1">Membrane</location>
    </subcellularLocation>
</comment>
<evidence type="ECO:0000256" key="4">
    <source>
        <dbReference type="ARBA" id="ARBA00023136"/>
    </source>
</evidence>
<evidence type="ECO:0000313" key="6">
    <source>
        <dbReference type="EMBL" id="ESO92174.1"/>
    </source>
</evidence>
<proteinExistence type="predicted"/>
<accession>V4BSW2</accession>
<dbReference type="InterPro" id="IPR001828">
    <property type="entry name" value="ANF_lig-bd_rcpt"/>
</dbReference>
<keyword evidence="2" id="KW-0812">Transmembrane</keyword>
<protein>
    <recommendedName>
        <fullName evidence="5">Receptor ligand binding region domain-containing protein</fullName>
    </recommendedName>
</protein>
<dbReference type="CTD" id="20239145"/>
<evidence type="ECO:0000256" key="1">
    <source>
        <dbReference type="ARBA" id="ARBA00004370"/>
    </source>
</evidence>
<keyword evidence="3" id="KW-1133">Transmembrane helix</keyword>
<dbReference type="EMBL" id="KB202124">
    <property type="protein sequence ID" value="ESO92174.1"/>
    <property type="molecule type" value="Genomic_DNA"/>
</dbReference>
<gene>
    <name evidence="6" type="ORF">LOTGIDRAFT_162828</name>
</gene>
<evidence type="ECO:0000259" key="5">
    <source>
        <dbReference type="Pfam" id="PF01094"/>
    </source>
</evidence>
<evidence type="ECO:0000256" key="3">
    <source>
        <dbReference type="ARBA" id="ARBA00022989"/>
    </source>
</evidence>
<dbReference type="GeneID" id="20239145"/>
<feature type="domain" description="Receptor ligand binding region" evidence="5">
    <location>
        <begin position="105"/>
        <end position="184"/>
    </location>
</feature>
<reference evidence="6 7" key="1">
    <citation type="journal article" date="2013" name="Nature">
        <title>Insights into bilaterian evolution from three spiralian genomes.</title>
        <authorList>
            <person name="Simakov O."/>
            <person name="Marletaz F."/>
            <person name="Cho S.J."/>
            <person name="Edsinger-Gonzales E."/>
            <person name="Havlak P."/>
            <person name="Hellsten U."/>
            <person name="Kuo D.H."/>
            <person name="Larsson T."/>
            <person name="Lv J."/>
            <person name="Arendt D."/>
            <person name="Savage R."/>
            <person name="Osoegawa K."/>
            <person name="de Jong P."/>
            <person name="Grimwood J."/>
            <person name="Chapman J.A."/>
            <person name="Shapiro H."/>
            <person name="Aerts A."/>
            <person name="Otillar R.P."/>
            <person name="Terry A.Y."/>
            <person name="Boore J.L."/>
            <person name="Grigoriev I.V."/>
            <person name="Lindberg D.R."/>
            <person name="Seaver E.C."/>
            <person name="Weisblat D.A."/>
            <person name="Putnam N.H."/>
            <person name="Rokhsar D.S."/>
        </authorList>
    </citation>
    <scope>NUCLEOTIDE SEQUENCE [LARGE SCALE GENOMIC DNA]</scope>
</reference>
<keyword evidence="4" id="KW-0472">Membrane</keyword>
<dbReference type="SUPFAM" id="SSF53822">
    <property type="entry name" value="Periplasmic binding protein-like I"/>
    <property type="match status" value="1"/>
</dbReference>
<evidence type="ECO:0000313" key="7">
    <source>
        <dbReference type="Proteomes" id="UP000030746"/>
    </source>
</evidence>
<dbReference type="GO" id="GO:0016020">
    <property type="term" value="C:membrane"/>
    <property type="evidence" value="ECO:0007669"/>
    <property type="project" value="UniProtKB-SubCell"/>
</dbReference>
<dbReference type="RefSeq" id="XP_009057100.1">
    <property type="nucleotide sequence ID" value="XM_009058852.1"/>
</dbReference>
<name>V4BSW2_LOTGI</name>
<dbReference type="InterPro" id="IPR028082">
    <property type="entry name" value="Peripla_BP_I"/>
</dbReference>
<dbReference type="Gene3D" id="3.40.50.2300">
    <property type="match status" value="2"/>
</dbReference>
<dbReference type="HOGENOM" id="CLU_1020436_0_0_1"/>
<dbReference type="Pfam" id="PF01094">
    <property type="entry name" value="ANF_receptor"/>
    <property type="match status" value="1"/>
</dbReference>
<organism evidence="6 7">
    <name type="scientific">Lottia gigantea</name>
    <name type="common">Giant owl limpet</name>
    <dbReference type="NCBI Taxonomy" id="225164"/>
    <lineage>
        <taxon>Eukaryota</taxon>
        <taxon>Metazoa</taxon>
        <taxon>Spiralia</taxon>
        <taxon>Lophotrochozoa</taxon>
        <taxon>Mollusca</taxon>
        <taxon>Gastropoda</taxon>
        <taxon>Patellogastropoda</taxon>
        <taxon>Lottioidea</taxon>
        <taxon>Lottiidae</taxon>
        <taxon>Lottia</taxon>
    </lineage>
</organism>
<dbReference type="OrthoDB" id="5984008at2759"/>
<evidence type="ECO:0000256" key="2">
    <source>
        <dbReference type="ARBA" id="ARBA00022692"/>
    </source>
</evidence>
<dbReference type="Proteomes" id="UP000030746">
    <property type="component" value="Unassembled WGS sequence"/>
</dbReference>